<reference key="2">
    <citation type="submission" date="2011-10" db="EMBL/GenBank/DDBJ databases">
        <title>The genome and transcriptome sequence of Clonorchis sinensis provide insights into the carcinogenic liver fluke.</title>
        <authorList>
            <person name="Wang X."/>
            <person name="Huang Y."/>
            <person name="Chen W."/>
            <person name="Liu H."/>
            <person name="Guo L."/>
            <person name="Chen Y."/>
            <person name="Luo F."/>
            <person name="Zhou W."/>
            <person name="Sun J."/>
            <person name="Mao Q."/>
            <person name="Liang P."/>
            <person name="Zhou C."/>
            <person name="Tian Y."/>
            <person name="Men J."/>
            <person name="Lv X."/>
            <person name="Huang L."/>
            <person name="Zhou J."/>
            <person name="Hu Y."/>
            <person name="Li R."/>
            <person name="Zhang F."/>
            <person name="Lei H."/>
            <person name="Li X."/>
            <person name="Hu X."/>
            <person name="Liang C."/>
            <person name="Xu J."/>
            <person name="Wu Z."/>
            <person name="Yu X."/>
        </authorList>
    </citation>
    <scope>NUCLEOTIDE SEQUENCE</scope>
    <source>
        <strain>Henan</strain>
    </source>
</reference>
<evidence type="ECO:0000313" key="2">
    <source>
        <dbReference type="Proteomes" id="UP000008909"/>
    </source>
</evidence>
<reference evidence="1" key="1">
    <citation type="journal article" date="2011" name="Genome Biol.">
        <title>The draft genome of the carcinogenic human liver fluke Clonorchis sinensis.</title>
        <authorList>
            <person name="Wang X."/>
            <person name="Chen W."/>
            <person name="Huang Y."/>
            <person name="Sun J."/>
            <person name="Men J."/>
            <person name="Liu H."/>
            <person name="Luo F."/>
            <person name="Guo L."/>
            <person name="Lv X."/>
            <person name="Deng C."/>
            <person name="Zhou C."/>
            <person name="Fan Y."/>
            <person name="Li X."/>
            <person name="Huang L."/>
            <person name="Hu Y."/>
            <person name="Liang C."/>
            <person name="Hu X."/>
            <person name="Xu J."/>
            <person name="Yu X."/>
        </authorList>
    </citation>
    <scope>NUCLEOTIDE SEQUENCE [LARGE SCALE GENOMIC DNA]</scope>
    <source>
        <strain evidence="1">Henan</strain>
    </source>
</reference>
<sequence>MCEIEVGREYPGTDENLVDLEYEVDIVLIFEEEKAQLFLDELTKFIPSFGMHFAPTKCETDENLVDLEYEVDIVLIFEEEKAQLFLDELTKFIPSFGMHFAPTKCEVMPVEMSSMNTPLTIQG</sequence>
<protein>
    <submittedName>
        <fullName evidence="1">Uncharacterized protein</fullName>
    </submittedName>
</protein>
<organism evidence="1 2">
    <name type="scientific">Clonorchis sinensis</name>
    <name type="common">Chinese liver fluke</name>
    <dbReference type="NCBI Taxonomy" id="79923"/>
    <lineage>
        <taxon>Eukaryota</taxon>
        <taxon>Metazoa</taxon>
        <taxon>Spiralia</taxon>
        <taxon>Lophotrochozoa</taxon>
        <taxon>Platyhelminthes</taxon>
        <taxon>Trematoda</taxon>
        <taxon>Digenea</taxon>
        <taxon>Opisthorchiida</taxon>
        <taxon>Opisthorchiata</taxon>
        <taxon>Opisthorchiidae</taxon>
        <taxon>Clonorchis</taxon>
    </lineage>
</organism>
<dbReference type="AlphaFoldDB" id="G7Y7P2"/>
<name>G7Y7P2_CLOSI</name>
<gene>
    <name evidence="1" type="ORF">CLF_102330</name>
</gene>
<accession>G7Y7P2</accession>
<dbReference type="EMBL" id="DF142922">
    <property type="protein sequence ID" value="GAA48977.1"/>
    <property type="molecule type" value="Genomic_DNA"/>
</dbReference>
<evidence type="ECO:0000313" key="1">
    <source>
        <dbReference type="EMBL" id="GAA48977.1"/>
    </source>
</evidence>
<dbReference type="Proteomes" id="UP000008909">
    <property type="component" value="Unassembled WGS sequence"/>
</dbReference>
<keyword evidence="2" id="KW-1185">Reference proteome</keyword>
<proteinExistence type="predicted"/>